<proteinExistence type="predicted"/>
<organism evidence="2 3">
    <name type="scientific">Roseburia inulinivorans</name>
    <dbReference type="NCBI Taxonomy" id="360807"/>
    <lineage>
        <taxon>Bacteria</taxon>
        <taxon>Bacillati</taxon>
        <taxon>Bacillota</taxon>
        <taxon>Clostridia</taxon>
        <taxon>Lachnospirales</taxon>
        <taxon>Lachnospiraceae</taxon>
        <taxon>Roseburia</taxon>
    </lineage>
</organism>
<dbReference type="AlphaFoldDB" id="A0A173VV87"/>
<name>A0A173VV87_9FIRM</name>
<dbReference type="SMART" id="SM01324">
    <property type="entry name" value="YARHG"/>
    <property type="match status" value="1"/>
</dbReference>
<dbReference type="PROSITE" id="PS51257">
    <property type="entry name" value="PROKAR_LIPOPROTEIN"/>
    <property type="match status" value="1"/>
</dbReference>
<dbReference type="InterPro" id="IPR038434">
    <property type="entry name" value="YARHG_sf"/>
</dbReference>
<protein>
    <recommendedName>
        <fullName evidence="1">YARHG domain-containing protein</fullName>
    </recommendedName>
</protein>
<evidence type="ECO:0000259" key="1">
    <source>
        <dbReference type="SMART" id="SM01324"/>
    </source>
</evidence>
<dbReference type="Pfam" id="PF13308">
    <property type="entry name" value="YARHG"/>
    <property type="match status" value="1"/>
</dbReference>
<gene>
    <name evidence="2" type="ORF">ERS852444_03529</name>
</gene>
<dbReference type="InterPro" id="IPR025582">
    <property type="entry name" value="YARHG_dom"/>
</dbReference>
<evidence type="ECO:0000313" key="3">
    <source>
        <dbReference type="Proteomes" id="UP000095453"/>
    </source>
</evidence>
<sequence length="314" mass="36718">MEKLKIVIILLGLIWFSGCGYIKQTNIESKDIAFSEEETTSIQSDYENYIGTWSEEGKSHESIIYEGGTEFSVEITSDNELNGYLYSQQEISGRFAEIDIICRIEDGECYYPFSDDGWGNSGILYIQFETNVIKISVQDFVMGESNTSGFGIDRTYILSKEEANQNSTEYDGEQKEQLLQYSVDWSEDQILDEIEKRAVYLNRCSYYEEVLDFLENDREVRDISMYINPLYYTDTEYYNEDSFSGVPSLIIHLAKNEIYARHGYIFKDENLKNYFMGQLWYIPSVKAEEFDDSVFSDIEKRNLELLNRLDTYKK</sequence>
<dbReference type="RefSeq" id="WP_055172319.1">
    <property type="nucleotide sequence ID" value="NZ_CATWND010000014.1"/>
</dbReference>
<dbReference type="EMBL" id="CYXX01000049">
    <property type="protein sequence ID" value="CUN30984.1"/>
    <property type="molecule type" value="Genomic_DNA"/>
</dbReference>
<evidence type="ECO:0000313" key="2">
    <source>
        <dbReference type="EMBL" id="CUN30984.1"/>
    </source>
</evidence>
<feature type="domain" description="YARHG" evidence="1">
    <location>
        <begin position="224"/>
        <end position="311"/>
    </location>
</feature>
<accession>A0A173VV87</accession>
<dbReference type="Gene3D" id="1.20.58.1690">
    <property type="match status" value="1"/>
</dbReference>
<dbReference type="Proteomes" id="UP000095453">
    <property type="component" value="Unassembled WGS sequence"/>
</dbReference>
<reference evidence="2 3" key="1">
    <citation type="submission" date="2015-09" db="EMBL/GenBank/DDBJ databases">
        <authorList>
            <consortium name="Pathogen Informatics"/>
        </authorList>
    </citation>
    <scope>NUCLEOTIDE SEQUENCE [LARGE SCALE GENOMIC DNA]</scope>
    <source>
        <strain evidence="2 3">2789STDY5608887</strain>
    </source>
</reference>